<dbReference type="RefSeq" id="WP_101603252.1">
    <property type="nucleotide sequence ID" value="NZ_CP018937.1"/>
</dbReference>
<name>A0A2K9GZK7_BACFG</name>
<comment type="caution">
    <text evidence="1">The sequence shown here is derived from an EMBL/GenBank/DDBJ whole genome shotgun (WGS) entry which is preliminary data.</text>
</comment>
<dbReference type="AlphaFoldDB" id="A0A2K9GZK7"/>
<evidence type="ECO:0000313" key="1">
    <source>
        <dbReference type="EMBL" id="RHH07548.1"/>
    </source>
</evidence>
<proteinExistence type="predicted"/>
<dbReference type="EMBL" id="QRJE01000034">
    <property type="protein sequence ID" value="RHH07548.1"/>
    <property type="molecule type" value="Genomic_DNA"/>
</dbReference>
<sequence length="332" mass="39243">MTLKTFIFKAKERLWNYLVKLTYSMPIYPFIYRSYWHYLLHSKQNYAPTHDMYFAARPNPGAGIGHQMANWIAGYWWSKQLNLKFAHISFSTPQWDDFLGFGHNEISVKELQRRGFKLRRLPHFIENDKASISFAKKIIASYNGQKVIFCPPQDHSYTAQYEVMEDLKQKFYHAPSRERDKLIYDKQSFNIAIHVRRGDIMNNPQNPNLIMRFLSNDYFEKVLKQVTENLNVDKPVHIYFFSQGKPEDYPEFAHYPNLHWCMNMDAQDSFLHMVYADLLITSKSSFSYKPALLNQGIKVCPRIFWHGYPDSSDWILVENDGTFNTASLKQAL</sequence>
<organism evidence="1 2">
    <name type="scientific">Bacteroides fragilis</name>
    <dbReference type="NCBI Taxonomy" id="817"/>
    <lineage>
        <taxon>Bacteria</taxon>
        <taxon>Pseudomonadati</taxon>
        <taxon>Bacteroidota</taxon>
        <taxon>Bacteroidia</taxon>
        <taxon>Bacteroidales</taxon>
        <taxon>Bacteroidaceae</taxon>
        <taxon>Bacteroides</taxon>
    </lineage>
</organism>
<protein>
    <submittedName>
        <fullName evidence="1">Uncharacterized protein</fullName>
    </submittedName>
</protein>
<dbReference type="Proteomes" id="UP000266644">
    <property type="component" value="Unassembled WGS sequence"/>
</dbReference>
<evidence type="ECO:0000313" key="2">
    <source>
        <dbReference type="Proteomes" id="UP000266644"/>
    </source>
</evidence>
<gene>
    <name evidence="1" type="ORF">DW228_19055</name>
</gene>
<reference evidence="1 2" key="1">
    <citation type="submission" date="2018-08" db="EMBL/GenBank/DDBJ databases">
        <title>A genome reference for cultivated species of the human gut microbiota.</title>
        <authorList>
            <person name="Zou Y."/>
            <person name="Xue W."/>
            <person name="Luo G."/>
        </authorList>
    </citation>
    <scope>NUCLEOTIDE SEQUENCE [LARGE SCALE GENOMIC DNA]</scope>
    <source>
        <strain evidence="1 2">AM18-6</strain>
    </source>
</reference>
<accession>A0A2K9GZK7</accession>